<sequence>MRRQARASRSTVLIAFFRAIESNRPARKRLFHDPYAIHFLPPALKMWASLSAWPFFRWFVPWYINTCWPGSQTAVVARTRLIDVMTVNTIRDHGINQVIILGAGLDTRAHRLRIRERVQFVEVDRPITQQFKQEQLSKVRQGPYTHVDYIAMDFKNQHPCTHITGLMQGSHYKTLFIWEGATNNLTASVGNTMFRYFQAFPPGTRIIFNYVDRRVLEDPGTYYGAVNVDRLLKRIAEPWNVGLDPSYLPHFLAGYNMELVFDEGAADYRERYFGKKARKIRGYEFYRVAMAVVR</sequence>
<comment type="function">
    <text evidence="4">Exhibits S-adenosyl-L-methionine-dependent methyltransferase activity.</text>
</comment>
<keyword evidence="2 4" id="KW-0489">Methyltransferase</keyword>
<keyword evidence="4" id="KW-0949">S-adenosyl-L-methionine</keyword>
<organism evidence="5 6">
    <name type="scientific">Chitinophaga japonensis</name>
    <name type="common">Flexibacter japonensis</name>
    <dbReference type="NCBI Taxonomy" id="104662"/>
    <lineage>
        <taxon>Bacteria</taxon>
        <taxon>Pseudomonadati</taxon>
        <taxon>Bacteroidota</taxon>
        <taxon>Chitinophagia</taxon>
        <taxon>Chitinophagales</taxon>
        <taxon>Chitinophagaceae</taxon>
        <taxon>Chitinophaga</taxon>
    </lineage>
</organism>
<dbReference type="EMBL" id="VLLG01000008">
    <property type="protein sequence ID" value="TWI81053.1"/>
    <property type="molecule type" value="Genomic_DNA"/>
</dbReference>
<dbReference type="EC" id="2.1.1.-" evidence="4"/>
<proteinExistence type="inferred from homology"/>
<accession>A0A562SIX2</accession>
<dbReference type="Proteomes" id="UP000316778">
    <property type="component" value="Unassembled WGS sequence"/>
</dbReference>
<dbReference type="OrthoDB" id="9806164at2"/>
<keyword evidence="3 5" id="KW-0808">Transferase</keyword>
<evidence type="ECO:0000256" key="2">
    <source>
        <dbReference type="ARBA" id="ARBA00022603"/>
    </source>
</evidence>
<dbReference type="SUPFAM" id="SSF53335">
    <property type="entry name" value="S-adenosyl-L-methionine-dependent methyltransferases"/>
    <property type="match status" value="1"/>
</dbReference>
<evidence type="ECO:0000313" key="6">
    <source>
        <dbReference type="Proteomes" id="UP000316778"/>
    </source>
</evidence>
<evidence type="ECO:0000256" key="3">
    <source>
        <dbReference type="ARBA" id="ARBA00022679"/>
    </source>
</evidence>
<dbReference type="PANTHER" id="PTHR43619">
    <property type="entry name" value="S-ADENOSYL-L-METHIONINE-DEPENDENT METHYLTRANSFERASE YKTD-RELATED"/>
    <property type="match status" value="1"/>
</dbReference>
<evidence type="ECO:0000313" key="5">
    <source>
        <dbReference type="EMBL" id="TWI81053.1"/>
    </source>
</evidence>
<evidence type="ECO:0000256" key="1">
    <source>
        <dbReference type="ARBA" id="ARBA00008138"/>
    </source>
</evidence>
<dbReference type="AlphaFoldDB" id="A0A562SIX2"/>
<dbReference type="Pfam" id="PF04072">
    <property type="entry name" value="LCM"/>
    <property type="match status" value="1"/>
</dbReference>
<reference evidence="5 6" key="1">
    <citation type="journal article" date="2013" name="Stand. Genomic Sci.">
        <title>Genomic Encyclopedia of Type Strains, Phase I: The one thousand microbial genomes (KMG-I) project.</title>
        <authorList>
            <person name="Kyrpides N.C."/>
            <person name="Woyke T."/>
            <person name="Eisen J.A."/>
            <person name="Garrity G."/>
            <person name="Lilburn T.G."/>
            <person name="Beck B.J."/>
            <person name="Whitman W.B."/>
            <person name="Hugenholtz P."/>
            <person name="Klenk H.P."/>
        </authorList>
    </citation>
    <scope>NUCLEOTIDE SEQUENCE [LARGE SCALE GENOMIC DNA]</scope>
    <source>
        <strain evidence="5 6">DSM 13484</strain>
    </source>
</reference>
<dbReference type="NCBIfam" id="TIGR00027">
    <property type="entry name" value="mthyl_TIGR00027"/>
    <property type="match status" value="1"/>
</dbReference>
<dbReference type="InterPro" id="IPR007213">
    <property type="entry name" value="Ppm1/Ppm2/Tcmp"/>
</dbReference>
<dbReference type="PANTHER" id="PTHR43619:SF2">
    <property type="entry name" value="S-ADENOSYL-L-METHIONINE-DEPENDENT METHYLTRANSFERASES SUPERFAMILY PROTEIN"/>
    <property type="match status" value="1"/>
</dbReference>
<evidence type="ECO:0000256" key="4">
    <source>
        <dbReference type="RuleBase" id="RU362030"/>
    </source>
</evidence>
<comment type="similarity">
    <text evidence="1 4">Belongs to the UPF0677 family.</text>
</comment>
<dbReference type="Gene3D" id="3.40.50.150">
    <property type="entry name" value="Vaccinia Virus protein VP39"/>
    <property type="match status" value="1"/>
</dbReference>
<dbReference type="RefSeq" id="WP_158642788.1">
    <property type="nucleotide sequence ID" value="NZ_BAAAFY010000003.1"/>
</dbReference>
<dbReference type="GO" id="GO:0008168">
    <property type="term" value="F:methyltransferase activity"/>
    <property type="evidence" value="ECO:0007669"/>
    <property type="project" value="UniProtKB-UniRule"/>
</dbReference>
<keyword evidence="6" id="KW-1185">Reference proteome</keyword>
<dbReference type="InterPro" id="IPR029063">
    <property type="entry name" value="SAM-dependent_MTases_sf"/>
</dbReference>
<dbReference type="InterPro" id="IPR011610">
    <property type="entry name" value="SAM_mthyl_Trfase_ML2640-like"/>
</dbReference>
<protein>
    <recommendedName>
        <fullName evidence="4">S-adenosyl-L-methionine-dependent methyltransferase</fullName>
        <ecNumber evidence="4">2.1.1.-</ecNumber>
    </recommendedName>
</protein>
<dbReference type="GO" id="GO:0032259">
    <property type="term" value="P:methylation"/>
    <property type="evidence" value="ECO:0007669"/>
    <property type="project" value="UniProtKB-KW"/>
</dbReference>
<name>A0A562SIX2_CHIJA</name>
<gene>
    <name evidence="5" type="ORF">LX66_5662</name>
</gene>
<comment type="caution">
    <text evidence="5">The sequence shown here is derived from an EMBL/GenBank/DDBJ whole genome shotgun (WGS) entry which is preliminary data.</text>
</comment>